<evidence type="ECO:0000256" key="6">
    <source>
        <dbReference type="ARBA" id="ARBA00022737"/>
    </source>
</evidence>
<feature type="binding site" description="axial binding residue" evidence="13">
    <location>
        <position position="822"/>
    </location>
    <ligand>
        <name>heme</name>
        <dbReference type="ChEBI" id="CHEBI:30413"/>
    </ligand>
    <ligandPart>
        <name>Fe</name>
        <dbReference type="ChEBI" id="CHEBI:18248"/>
    </ligandPart>
</feature>
<dbReference type="Gene3D" id="1.10.10.10">
    <property type="entry name" value="Winged helix-like DNA-binding domain superfamily/Winged helix DNA-binding domain"/>
    <property type="match status" value="1"/>
</dbReference>
<dbReference type="SUPFAM" id="SSF48264">
    <property type="entry name" value="Cytochrome P450"/>
    <property type="match status" value="1"/>
</dbReference>
<dbReference type="PANTHER" id="PTHR47953:SF20">
    <property type="entry name" value="CYTOCHROME P450"/>
    <property type="match status" value="1"/>
</dbReference>
<dbReference type="PROSITE" id="PS00086">
    <property type="entry name" value="CYTOCHROME_P450"/>
    <property type="match status" value="1"/>
</dbReference>
<keyword evidence="7" id="KW-0547">Nucleotide-binding</keyword>
<evidence type="ECO:0000259" key="14">
    <source>
        <dbReference type="Pfam" id="PF23559"/>
    </source>
</evidence>
<dbReference type="FunFam" id="1.10.10.10:FF:000322">
    <property type="entry name" value="Probable disease resistance protein At1g63360"/>
    <property type="match status" value="1"/>
</dbReference>
<feature type="domain" description="Disease resistance protein winged helix" evidence="14">
    <location>
        <begin position="4"/>
        <end position="74"/>
    </location>
</feature>
<evidence type="ECO:0000256" key="1">
    <source>
        <dbReference type="ARBA" id="ARBA00008894"/>
    </source>
</evidence>
<dbReference type="InterPro" id="IPR036396">
    <property type="entry name" value="Cyt_P450_sf"/>
</dbReference>
<dbReference type="SUPFAM" id="SSF52058">
    <property type="entry name" value="L domain-like"/>
    <property type="match status" value="1"/>
</dbReference>
<dbReference type="Proteomes" id="UP000824120">
    <property type="component" value="Chromosome 8"/>
</dbReference>
<evidence type="ECO:0000256" key="12">
    <source>
        <dbReference type="ARBA" id="ARBA00023033"/>
    </source>
</evidence>
<dbReference type="EMBL" id="JACXVP010000008">
    <property type="protein sequence ID" value="KAG5592136.1"/>
    <property type="molecule type" value="Genomic_DNA"/>
</dbReference>
<evidence type="ECO:0000256" key="11">
    <source>
        <dbReference type="ARBA" id="ARBA00023004"/>
    </source>
</evidence>
<comment type="similarity">
    <text evidence="1">Belongs to the disease resistance NB-LRR family.</text>
</comment>
<dbReference type="GO" id="GO:0005524">
    <property type="term" value="F:ATP binding"/>
    <property type="evidence" value="ECO:0007669"/>
    <property type="project" value="UniProtKB-KW"/>
</dbReference>
<dbReference type="InterPro" id="IPR058922">
    <property type="entry name" value="WHD_DRP"/>
</dbReference>
<evidence type="ECO:0000256" key="5">
    <source>
        <dbReference type="ARBA" id="ARBA00022723"/>
    </source>
</evidence>
<reference evidence="15 16" key="1">
    <citation type="submission" date="2020-09" db="EMBL/GenBank/DDBJ databases">
        <title>De no assembly of potato wild relative species, Solanum commersonii.</title>
        <authorList>
            <person name="Cho K."/>
        </authorList>
    </citation>
    <scope>NUCLEOTIDE SEQUENCE [LARGE SCALE GENOMIC DNA]</scope>
    <source>
        <strain evidence="15">LZ3.2</strain>
        <tissue evidence="15">Leaf</tissue>
    </source>
</reference>
<comment type="cofactor">
    <cofactor evidence="13">
        <name>heme</name>
        <dbReference type="ChEBI" id="CHEBI:30413"/>
    </cofactor>
</comment>
<keyword evidence="12" id="KW-0503">Monooxygenase</keyword>
<proteinExistence type="inferred from homology"/>
<dbReference type="FunFam" id="1.10.630.10:FF:000043">
    <property type="entry name" value="Cytochrome P450 99A2"/>
    <property type="match status" value="1"/>
</dbReference>
<dbReference type="Gene3D" id="1.10.630.10">
    <property type="entry name" value="Cytochrome P450"/>
    <property type="match status" value="1"/>
</dbReference>
<evidence type="ECO:0000256" key="8">
    <source>
        <dbReference type="ARBA" id="ARBA00022821"/>
    </source>
</evidence>
<protein>
    <recommendedName>
        <fullName evidence="14">Disease resistance protein winged helix domain-containing protein</fullName>
    </recommendedName>
</protein>
<dbReference type="Pfam" id="PF00067">
    <property type="entry name" value="p450"/>
    <property type="match status" value="1"/>
</dbReference>
<dbReference type="GO" id="GO:0016705">
    <property type="term" value="F:oxidoreductase activity, acting on paired donors, with incorporation or reduction of molecular oxygen"/>
    <property type="evidence" value="ECO:0007669"/>
    <property type="project" value="InterPro"/>
</dbReference>
<keyword evidence="10" id="KW-0560">Oxidoreductase</keyword>
<dbReference type="GO" id="GO:0020037">
    <property type="term" value="F:heme binding"/>
    <property type="evidence" value="ECO:0007669"/>
    <property type="project" value="InterPro"/>
</dbReference>
<keyword evidence="3" id="KW-0433">Leucine-rich repeat</keyword>
<evidence type="ECO:0000256" key="9">
    <source>
        <dbReference type="ARBA" id="ARBA00022840"/>
    </source>
</evidence>
<dbReference type="PRINTS" id="PR00463">
    <property type="entry name" value="EP450I"/>
</dbReference>
<evidence type="ECO:0000313" key="16">
    <source>
        <dbReference type="Proteomes" id="UP000824120"/>
    </source>
</evidence>
<keyword evidence="5 13" id="KW-0479">Metal-binding</keyword>
<dbReference type="OrthoDB" id="2789670at2759"/>
<dbReference type="GO" id="GO:0006952">
    <property type="term" value="P:defense response"/>
    <property type="evidence" value="ECO:0007669"/>
    <property type="project" value="UniProtKB-KW"/>
</dbReference>
<dbReference type="InterPro" id="IPR036388">
    <property type="entry name" value="WH-like_DNA-bd_sf"/>
</dbReference>
<evidence type="ECO:0000256" key="7">
    <source>
        <dbReference type="ARBA" id="ARBA00022741"/>
    </source>
</evidence>
<evidence type="ECO:0000256" key="2">
    <source>
        <dbReference type="ARBA" id="ARBA00010617"/>
    </source>
</evidence>
<dbReference type="InterPro" id="IPR032675">
    <property type="entry name" value="LRR_dom_sf"/>
</dbReference>
<evidence type="ECO:0000256" key="13">
    <source>
        <dbReference type="PIRSR" id="PIRSR602401-1"/>
    </source>
</evidence>
<evidence type="ECO:0000256" key="4">
    <source>
        <dbReference type="ARBA" id="ARBA00022617"/>
    </source>
</evidence>
<organism evidence="15 16">
    <name type="scientific">Solanum commersonii</name>
    <name type="common">Commerson's wild potato</name>
    <name type="synonym">Commerson's nightshade</name>
    <dbReference type="NCBI Taxonomy" id="4109"/>
    <lineage>
        <taxon>Eukaryota</taxon>
        <taxon>Viridiplantae</taxon>
        <taxon>Streptophyta</taxon>
        <taxon>Embryophyta</taxon>
        <taxon>Tracheophyta</taxon>
        <taxon>Spermatophyta</taxon>
        <taxon>Magnoliopsida</taxon>
        <taxon>eudicotyledons</taxon>
        <taxon>Gunneridae</taxon>
        <taxon>Pentapetalae</taxon>
        <taxon>asterids</taxon>
        <taxon>lamiids</taxon>
        <taxon>Solanales</taxon>
        <taxon>Solanaceae</taxon>
        <taxon>Solanoideae</taxon>
        <taxon>Solaneae</taxon>
        <taxon>Solanum</taxon>
    </lineage>
</organism>
<dbReference type="InterPro" id="IPR052306">
    <property type="entry name" value="CYP450_71D"/>
</dbReference>
<keyword evidence="16" id="KW-1185">Reference proteome</keyword>
<sequence length="883" mass="102055">MGGFPEDYQVETWRLIQLWIAEGFIRRPECDKSLAEVAEDYLEDLISRNLLMVRKKRFNGEIKACGMHDLLHEFCLTEVELTKFMYVETTNIVSTVSAQKHFSFQKGRRYSAIDRCNLLPSNARSIYLFSYFIILRVKLEDFSCFMLLRVLAVFHGYESFRSFPLVITTLFHLRYLQVLSFPSCTNEIFSNIPNVKRLIIQNTPLLTTLDRANRLIDMSSLTKLEALKCVTYCFWSGRKLISIKQSFPISLKKLTLAGCFSFPWKDMSTLVMLPNLEELKLKDHAADGNVWRLSDEDKFQSLKFLLFRDINLEHWEASSDNFPILKRLVLNECKHLKEIPIYFGEICSLESIELHNCSTLAEESARKIEQEQEDMGNNCLKDNPQPLQTLSQSLPFGCALCAHWKWNTKLTKLPPGPWRLPLIGSLHHLKGKLPHHNLRDLARKHGPLMYLQLGEVPVVVISSPRIAKAVLKTHDLAFATRPRFMASDIVFYKSRDISFAPYGDYWRQMRKVLTQELLSNKMLKSYSMIRKDELSKLLSSIRLSTGSAVNITEKLLWFTSCMTCRLAFGKICNDRDELIMLIREILALSGGFDVCDLFPSWKLLHNMSNMKARLTNVHHKYDQIMENIINEHKENHAAGIKGNNEFGGEDMIDALLRVKENNELQFPIENDNMKAVILDLFIAGTETSYTAIIWALSEMMKHPDVMAKAQAEVRQVFKENENFDENDLDKLPYLKSVIKETLRMHPPVPLLGPRECREQTEIDGYTVPLNTRVMVNAWAIGRDPESWEDPESFKPERFENISVDLTGNHYQFIPFGSGRRMCPGMSFGLVNTEHPLAQFLYQFDWKLPDKVNANDFRTTETSRVFAASKDDLYLIPTNPREQE</sequence>
<comment type="similarity">
    <text evidence="2">Belongs to the cytochrome P450 family.</text>
</comment>
<keyword evidence="11 13" id="KW-0408">Iron</keyword>
<keyword evidence="9" id="KW-0067">ATP-binding</keyword>
<dbReference type="GO" id="GO:0005506">
    <property type="term" value="F:iron ion binding"/>
    <property type="evidence" value="ECO:0007669"/>
    <property type="project" value="InterPro"/>
</dbReference>
<keyword evidence="4 13" id="KW-0349">Heme</keyword>
<evidence type="ECO:0000313" key="15">
    <source>
        <dbReference type="EMBL" id="KAG5592136.1"/>
    </source>
</evidence>
<accession>A0A9J5XY40</accession>
<dbReference type="InterPro" id="IPR002401">
    <property type="entry name" value="Cyt_P450_E_grp-I"/>
</dbReference>
<dbReference type="GO" id="GO:0004497">
    <property type="term" value="F:monooxygenase activity"/>
    <property type="evidence" value="ECO:0007669"/>
    <property type="project" value="UniProtKB-KW"/>
</dbReference>
<dbReference type="InterPro" id="IPR001128">
    <property type="entry name" value="Cyt_P450"/>
</dbReference>
<dbReference type="PANTHER" id="PTHR47953">
    <property type="entry name" value="OS08G0105600 PROTEIN"/>
    <property type="match status" value="1"/>
</dbReference>
<name>A0A9J5XY40_SOLCO</name>
<gene>
    <name evidence="15" type="ORF">H5410_042650</name>
</gene>
<dbReference type="InterPro" id="IPR017972">
    <property type="entry name" value="Cyt_P450_CS"/>
</dbReference>
<keyword evidence="8" id="KW-0611">Plant defense</keyword>
<evidence type="ECO:0000256" key="3">
    <source>
        <dbReference type="ARBA" id="ARBA00022614"/>
    </source>
</evidence>
<dbReference type="Gene3D" id="3.80.10.10">
    <property type="entry name" value="Ribonuclease Inhibitor"/>
    <property type="match status" value="1"/>
</dbReference>
<dbReference type="PRINTS" id="PR00385">
    <property type="entry name" value="P450"/>
</dbReference>
<comment type="caution">
    <text evidence="15">The sequence shown here is derived from an EMBL/GenBank/DDBJ whole genome shotgun (WGS) entry which is preliminary data.</text>
</comment>
<dbReference type="AlphaFoldDB" id="A0A9J5XY40"/>
<evidence type="ECO:0000256" key="10">
    <source>
        <dbReference type="ARBA" id="ARBA00023002"/>
    </source>
</evidence>
<dbReference type="CDD" id="cd11072">
    <property type="entry name" value="CYP71-like"/>
    <property type="match status" value="1"/>
</dbReference>
<dbReference type="Pfam" id="PF23559">
    <property type="entry name" value="WHD_DRP"/>
    <property type="match status" value="1"/>
</dbReference>
<keyword evidence="6" id="KW-0677">Repeat</keyword>